<dbReference type="PANTHER" id="PTHR11705:SF143">
    <property type="entry name" value="SLL0236 PROTEIN"/>
    <property type="match status" value="1"/>
</dbReference>
<accession>A0AAW5F777</accession>
<protein>
    <submittedName>
        <fullName evidence="10 11">Peptidase</fullName>
    </submittedName>
</protein>
<name>A0AAW5F777_CLOSY</name>
<dbReference type="GO" id="GO:0006508">
    <property type="term" value="P:proteolysis"/>
    <property type="evidence" value="ECO:0007669"/>
    <property type="project" value="UniProtKB-KW"/>
</dbReference>
<dbReference type="SUPFAM" id="SSF53187">
    <property type="entry name" value="Zn-dependent exopeptidases"/>
    <property type="match status" value="1"/>
</dbReference>
<evidence type="ECO:0000256" key="3">
    <source>
        <dbReference type="ARBA" id="ARBA00022670"/>
    </source>
</evidence>
<dbReference type="GO" id="GO:0004181">
    <property type="term" value="F:metallocarboxypeptidase activity"/>
    <property type="evidence" value="ECO:0007669"/>
    <property type="project" value="InterPro"/>
</dbReference>
<dbReference type="Proteomes" id="UP001203136">
    <property type="component" value="Unassembled WGS sequence"/>
</dbReference>
<dbReference type="SMART" id="SM00631">
    <property type="entry name" value="Zn_pept"/>
    <property type="match status" value="1"/>
</dbReference>
<dbReference type="RefSeq" id="WP_003501181.1">
    <property type="nucleotide sequence ID" value="NZ_BAABZD010000015.1"/>
</dbReference>
<comment type="similarity">
    <text evidence="2 7">Belongs to the peptidase M14 family.</text>
</comment>
<organism evidence="10 12">
    <name type="scientific">Clostridium symbiosum</name>
    <name type="common">Bacteroides symbiosus</name>
    <dbReference type="NCBI Taxonomy" id="1512"/>
    <lineage>
        <taxon>Bacteria</taxon>
        <taxon>Bacillati</taxon>
        <taxon>Bacillota</taxon>
        <taxon>Clostridia</taxon>
        <taxon>Lachnospirales</taxon>
        <taxon>Lachnospiraceae</taxon>
        <taxon>Otoolea</taxon>
    </lineage>
</organism>
<dbReference type="Gene3D" id="3.40.630.10">
    <property type="entry name" value="Zn peptidases"/>
    <property type="match status" value="1"/>
</dbReference>
<evidence type="ECO:0000256" key="4">
    <source>
        <dbReference type="ARBA" id="ARBA00022801"/>
    </source>
</evidence>
<keyword evidence="11" id="KW-0121">Carboxypeptidase</keyword>
<reference evidence="11" key="2">
    <citation type="submission" date="2023-01" db="EMBL/GenBank/DDBJ databases">
        <title>Human gut microbiome strain richness.</title>
        <authorList>
            <person name="Chen-Liaw A."/>
        </authorList>
    </citation>
    <scope>NUCLEOTIDE SEQUENCE</scope>
    <source>
        <strain evidence="11">B1_m1001713B170214d0_201011</strain>
    </source>
</reference>
<keyword evidence="5" id="KW-0862">Zinc</keyword>
<dbReference type="EMBL" id="JAQLGM010000002">
    <property type="protein sequence ID" value="MDB1998857.1"/>
    <property type="molecule type" value="Genomic_DNA"/>
</dbReference>
<dbReference type="Pfam" id="PF00246">
    <property type="entry name" value="Peptidase_M14"/>
    <property type="match status" value="1"/>
</dbReference>
<evidence type="ECO:0000313" key="12">
    <source>
        <dbReference type="Proteomes" id="UP001203136"/>
    </source>
</evidence>
<evidence type="ECO:0000256" key="2">
    <source>
        <dbReference type="ARBA" id="ARBA00005988"/>
    </source>
</evidence>
<dbReference type="Proteomes" id="UP001300871">
    <property type="component" value="Unassembled WGS sequence"/>
</dbReference>
<evidence type="ECO:0000259" key="9">
    <source>
        <dbReference type="PROSITE" id="PS52035"/>
    </source>
</evidence>
<dbReference type="AlphaFoldDB" id="A0AAW5F777"/>
<evidence type="ECO:0000256" key="6">
    <source>
        <dbReference type="ARBA" id="ARBA00023049"/>
    </source>
</evidence>
<keyword evidence="8" id="KW-0732">Signal</keyword>
<evidence type="ECO:0000256" key="1">
    <source>
        <dbReference type="ARBA" id="ARBA00001947"/>
    </source>
</evidence>
<evidence type="ECO:0000256" key="5">
    <source>
        <dbReference type="ARBA" id="ARBA00022833"/>
    </source>
</evidence>
<comment type="caution">
    <text evidence="10">The sequence shown here is derived from an EMBL/GenBank/DDBJ whole genome shotgun (WGS) entry which is preliminary data.</text>
</comment>
<comment type="caution">
    <text evidence="7">Lacks conserved residue(s) required for the propagation of feature annotation.</text>
</comment>
<keyword evidence="6" id="KW-0482">Metalloprotease</keyword>
<dbReference type="GeneID" id="57969350"/>
<dbReference type="GO" id="GO:0005615">
    <property type="term" value="C:extracellular space"/>
    <property type="evidence" value="ECO:0007669"/>
    <property type="project" value="TreeGrafter"/>
</dbReference>
<keyword evidence="3" id="KW-0645">Protease</keyword>
<feature type="domain" description="Peptidase M14" evidence="9">
    <location>
        <begin position="79"/>
        <end position="386"/>
    </location>
</feature>
<proteinExistence type="inferred from homology"/>
<evidence type="ECO:0000313" key="11">
    <source>
        <dbReference type="EMBL" id="MDB1998857.1"/>
    </source>
</evidence>
<gene>
    <name evidence="10" type="ORF">K5I21_17795</name>
    <name evidence="11" type="ORF">PM006_01370</name>
</gene>
<feature type="chain" id="PRO_5044477450" evidence="8">
    <location>
        <begin position="37"/>
        <end position="386"/>
    </location>
</feature>
<dbReference type="PANTHER" id="PTHR11705">
    <property type="entry name" value="PROTEASE FAMILY M14 CARBOXYPEPTIDASE A,B"/>
    <property type="match status" value="1"/>
</dbReference>
<dbReference type="EMBL" id="JAINVB010000001">
    <property type="protein sequence ID" value="MCK0087694.1"/>
    <property type="molecule type" value="Genomic_DNA"/>
</dbReference>
<evidence type="ECO:0000256" key="8">
    <source>
        <dbReference type="SAM" id="SignalP"/>
    </source>
</evidence>
<dbReference type="GO" id="GO:0008270">
    <property type="term" value="F:zinc ion binding"/>
    <property type="evidence" value="ECO:0007669"/>
    <property type="project" value="InterPro"/>
</dbReference>
<reference evidence="10" key="1">
    <citation type="journal article" date="2022" name="Cell Host Microbe">
        <title>Colonization of the live biotherapeutic product VE303 and modulation of the microbiota and metabolites in healthy volunteers.</title>
        <authorList>
            <person name="Dsouza M."/>
            <person name="Menon R."/>
            <person name="Crossette E."/>
            <person name="Bhattarai S.K."/>
            <person name="Schneider J."/>
            <person name="Kim Y.G."/>
            <person name="Reddy S."/>
            <person name="Caballero S."/>
            <person name="Felix C."/>
            <person name="Cornacchione L."/>
            <person name="Hendrickson J."/>
            <person name="Watson A.R."/>
            <person name="Minot S.S."/>
            <person name="Greenfield N."/>
            <person name="Schopf L."/>
            <person name="Szabady R."/>
            <person name="Patarroyo J."/>
            <person name="Smith W."/>
            <person name="Harrison P."/>
            <person name="Kuijper E.J."/>
            <person name="Kelly C.P."/>
            <person name="Olle B."/>
            <person name="Bobilev D."/>
            <person name="Silber J.L."/>
            <person name="Bucci V."/>
            <person name="Roberts B."/>
            <person name="Faith J."/>
            <person name="Norman J.M."/>
        </authorList>
    </citation>
    <scope>NUCLEOTIDE SEQUENCE</scope>
    <source>
        <strain evidence="10">VE303-04</strain>
    </source>
</reference>
<dbReference type="PROSITE" id="PS52035">
    <property type="entry name" value="PEPTIDASE_M14"/>
    <property type="match status" value="1"/>
</dbReference>
<sequence length="386" mass="42527">MNHRKKLQCFLKKSAAVGYISLSLAFSSVFAGIAYAGPADDTSLTTPSPGPGSGPGAEVPVDNSYYNQRLSDPVVKPVDKYSYEQMEYDISALAARYGNRMTINVIGQSLDGRNIYDIIIGNPAAPKKILFQGAIHAREYIVVPLMMQQLEYMLAFYDTGTYNDQPLSSVLNNVAVHYIPMANPDGVTLSQFGESAIRSEELRQTIQNCYTLDIADARTALSYEEYLTRWKSNARGVDLNHNFDAGWDTLNPTLNHNSFTDYKGPSPLSEPESQALANLAQQNAFSAVINYHAMGRVLYWDTEGNQKAAESYDMALAASGVTGYQVLASKGVGGYKDWLQKKGNPVPGLTIEVGRSTCPVAFSEYQSIWDQNKQIPALFCKYIITH</sequence>
<evidence type="ECO:0000256" key="7">
    <source>
        <dbReference type="PROSITE-ProRule" id="PRU01379"/>
    </source>
</evidence>
<evidence type="ECO:0000313" key="10">
    <source>
        <dbReference type="EMBL" id="MCK0087694.1"/>
    </source>
</evidence>
<comment type="cofactor">
    <cofactor evidence="1">
        <name>Zn(2+)</name>
        <dbReference type="ChEBI" id="CHEBI:29105"/>
    </cofactor>
</comment>
<keyword evidence="4" id="KW-0378">Hydrolase</keyword>
<dbReference type="InterPro" id="IPR000834">
    <property type="entry name" value="Peptidase_M14"/>
</dbReference>
<dbReference type="PRINTS" id="PR00765">
    <property type="entry name" value="CRBOXYPTASEA"/>
</dbReference>
<feature type="signal peptide" evidence="8">
    <location>
        <begin position="1"/>
        <end position="36"/>
    </location>
</feature>